<accession>A0A8C8MG46</accession>
<feature type="region of interest" description="Disordered" evidence="1">
    <location>
        <begin position="180"/>
        <end position="206"/>
    </location>
</feature>
<dbReference type="Ensembl" id="ENSOTST00005192411.1">
    <property type="protein sequence ID" value="ENSOTSP00005122160.1"/>
    <property type="gene ID" value="ENSOTSG00005041029.2"/>
</dbReference>
<gene>
    <name evidence="2" type="primary">LOC112248034</name>
</gene>
<dbReference type="PANTHER" id="PTHR38706:SF2">
    <property type="match status" value="1"/>
</dbReference>
<dbReference type="AlphaFoldDB" id="A0A8C8MG46"/>
<keyword evidence="3" id="KW-1185">Reference proteome</keyword>
<organism evidence="2 3">
    <name type="scientific">Oncorhynchus tshawytscha</name>
    <name type="common">Chinook salmon</name>
    <name type="synonym">Salmo tshawytscha</name>
    <dbReference type="NCBI Taxonomy" id="74940"/>
    <lineage>
        <taxon>Eukaryota</taxon>
        <taxon>Metazoa</taxon>
        <taxon>Chordata</taxon>
        <taxon>Craniata</taxon>
        <taxon>Vertebrata</taxon>
        <taxon>Euteleostomi</taxon>
        <taxon>Actinopterygii</taxon>
        <taxon>Neopterygii</taxon>
        <taxon>Teleostei</taxon>
        <taxon>Protacanthopterygii</taxon>
        <taxon>Salmoniformes</taxon>
        <taxon>Salmonidae</taxon>
        <taxon>Salmoninae</taxon>
        <taxon>Oncorhynchus</taxon>
    </lineage>
</organism>
<reference evidence="2" key="2">
    <citation type="submission" date="2025-05" db="UniProtKB">
        <authorList>
            <consortium name="Ensembl"/>
        </authorList>
    </citation>
    <scope>IDENTIFICATION</scope>
</reference>
<protein>
    <submittedName>
        <fullName evidence="2">Uncharacterized protein</fullName>
    </submittedName>
</protein>
<reference evidence="3" key="1">
    <citation type="journal article" date="2018" name="PLoS ONE">
        <title>Chinook salmon (Oncorhynchus tshawytscha) genome and transcriptome.</title>
        <authorList>
            <person name="Christensen K.A."/>
            <person name="Leong J.S."/>
            <person name="Sakhrani D."/>
            <person name="Biagi C.A."/>
            <person name="Minkley D.R."/>
            <person name="Withler R.E."/>
            <person name="Rondeau E.B."/>
            <person name="Koop B.F."/>
            <person name="Devlin R.H."/>
        </authorList>
    </citation>
    <scope>NUCLEOTIDE SEQUENCE [LARGE SCALE GENOMIC DNA]</scope>
</reference>
<evidence type="ECO:0000313" key="2">
    <source>
        <dbReference type="Ensembl" id="ENSOTSP00005087058.2"/>
    </source>
</evidence>
<dbReference type="Ensembl" id="ENSOTST00005094490.2">
    <property type="protein sequence ID" value="ENSOTSP00005087058.2"/>
    <property type="gene ID" value="ENSOTSG00005041029.2"/>
</dbReference>
<name>A0A8C8MG46_ONCTS</name>
<dbReference type="Ensembl" id="ENSOTST00005195326.1">
    <property type="protein sequence ID" value="ENSOTSP00005138107.1"/>
    <property type="gene ID" value="ENSOTSG00005041029.2"/>
</dbReference>
<dbReference type="PANTHER" id="PTHR38706">
    <property type="entry name" value="SI:CH211-198C19.1-RELATED"/>
    <property type="match status" value="1"/>
</dbReference>
<feature type="compositionally biased region" description="Basic and acidic residues" evidence="1">
    <location>
        <begin position="180"/>
        <end position="189"/>
    </location>
</feature>
<sequence>MVRTLNNMEELRNSSFGRPSPRHGLRLLFWFAKDHIVIENDQMVANCDPKEGGFGFHHFQNRRECKNNVCKRLLPFSEYPFYDVGNLYLPTSKSLPKYVREGNTHQIDDSNMDRLIISMRPDRIVDKVYVTKHEDLKSFDPVNTYCISRSLLMIIRQYTLRKFLEQAGYYTQNVIAPRESGDTRIDMDGGSRAPPRAPPSAPPRAAPGFWESYCTIL</sequence>
<evidence type="ECO:0000256" key="1">
    <source>
        <dbReference type="SAM" id="MobiDB-lite"/>
    </source>
</evidence>
<evidence type="ECO:0000313" key="3">
    <source>
        <dbReference type="Proteomes" id="UP000694402"/>
    </source>
</evidence>
<proteinExistence type="predicted"/>
<feature type="compositionally biased region" description="Pro residues" evidence="1">
    <location>
        <begin position="195"/>
        <end position="205"/>
    </location>
</feature>
<dbReference type="Ensembl" id="ENSOTST00005094505.2">
    <property type="protein sequence ID" value="ENSOTSP00005129181.1"/>
    <property type="gene ID" value="ENSOTSG00005041029.2"/>
</dbReference>
<dbReference type="Ensembl" id="ENSOTST00005094503.2">
    <property type="protein sequence ID" value="ENSOTSP00005135267.1"/>
    <property type="gene ID" value="ENSOTSG00005041029.2"/>
</dbReference>
<dbReference type="Proteomes" id="UP000694402">
    <property type="component" value="Unassembled WGS sequence"/>
</dbReference>
<dbReference type="GeneTree" id="ENSGT00730000111690"/>